<keyword evidence="6" id="KW-1185">Reference proteome</keyword>
<dbReference type="InParanoid" id="A0A1E7F678"/>
<dbReference type="GO" id="GO:0005829">
    <property type="term" value="C:cytosol"/>
    <property type="evidence" value="ECO:0007669"/>
    <property type="project" value="TreeGrafter"/>
</dbReference>
<feature type="domain" description="Ataxin-10" evidence="4">
    <location>
        <begin position="556"/>
        <end position="634"/>
    </location>
</feature>
<gene>
    <name evidence="5" type="ORF">FRACYDRAFT_241701</name>
</gene>
<dbReference type="Pfam" id="PF09759">
    <property type="entry name" value="Atx10homo_assoc"/>
    <property type="match status" value="1"/>
</dbReference>
<dbReference type="GO" id="GO:0051301">
    <property type="term" value="P:cell division"/>
    <property type="evidence" value="ECO:0007669"/>
    <property type="project" value="UniProtKB-KW"/>
</dbReference>
<evidence type="ECO:0000313" key="6">
    <source>
        <dbReference type="Proteomes" id="UP000095751"/>
    </source>
</evidence>
<reference evidence="5 6" key="1">
    <citation type="submission" date="2016-09" db="EMBL/GenBank/DDBJ databases">
        <title>Extensive genetic diversity and differential bi-allelic expression allows diatom success in the polar Southern Ocean.</title>
        <authorList>
            <consortium name="DOE Joint Genome Institute"/>
            <person name="Mock T."/>
            <person name="Otillar R.P."/>
            <person name="Strauss J."/>
            <person name="Dupont C."/>
            <person name="Frickenhaus S."/>
            <person name="Maumus F."/>
            <person name="Mcmullan M."/>
            <person name="Sanges R."/>
            <person name="Schmutz J."/>
            <person name="Toseland A."/>
            <person name="Valas R."/>
            <person name="Veluchamy A."/>
            <person name="Ward B.J."/>
            <person name="Allen A."/>
            <person name="Barry K."/>
            <person name="Falciatore A."/>
            <person name="Ferrante M."/>
            <person name="Fortunato A.E."/>
            <person name="Gloeckner G."/>
            <person name="Gruber A."/>
            <person name="Hipkin R."/>
            <person name="Janech M."/>
            <person name="Kroth P."/>
            <person name="Leese F."/>
            <person name="Lindquist E."/>
            <person name="Lyon B.R."/>
            <person name="Martin J."/>
            <person name="Mayer C."/>
            <person name="Parker M."/>
            <person name="Quesneville H."/>
            <person name="Raymond J."/>
            <person name="Uhlig C."/>
            <person name="Valentin K.U."/>
            <person name="Worden A.Z."/>
            <person name="Armbrust E.V."/>
            <person name="Bowler C."/>
            <person name="Green B."/>
            <person name="Moulton V."/>
            <person name="Van Oosterhout C."/>
            <person name="Grigoriev I."/>
        </authorList>
    </citation>
    <scope>NUCLEOTIDE SEQUENCE [LARGE SCALE GENOMIC DNA]</scope>
    <source>
        <strain evidence="5 6">CCMP1102</strain>
    </source>
</reference>
<dbReference type="PANTHER" id="PTHR13255:SF0">
    <property type="entry name" value="ATAXIN-10"/>
    <property type="match status" value="1"/>
</dbReference>
<dbReference type="InterPro" id="IPR019156">
    <property type="entry name" value="Ataxin-10_domain"/>
</dbReference>
<name>A0A1E7F678_9STRA</name>
<dbReference type="EMBL" id="KV784361">
    <property type="protein sequence ID" value="OEU13363.1"/>
    <property type="molecule type" value="Genomic_DNA"/>
</dbReference>
<accession>A0A1E7F678</accession>
<dbReference type="InterPro" id="IPR051374">
    <property type="entry name" value="Ataxin-10/CTR86_families"/>
</dbReference>
<evidence type="ECO:0000256" key="1">
    <source>
        <dbReference type="ARBA" id="ARBA00022618"/>
    </source>
</evidence>
<dbReference type="PANTHER" id="PTHR13255">
    <property type="entry name" value="ATAXIN-10"/>
    <property type="match status" value="1"/>
</dbReference>
<protein>
    <recommendedName>
        <fullName evidence="4">Ataxin-10 domain-containing protein</fullName>
    </recommendedName>
</protein>
<evidence type="ECO:0000256" key="2">
    <source>
        <dbReference type="ARBA" id="ARBA00023306"/>
    </source>
</evidence>
<proteinExistence type="predicted"/>
<feature type="compositionally biased region" description="Low complexity" evidence="3">
    <location>
        <begin position="1"/>
        <end position="17"/>
    </location>
</feature>
<keyword evidence="2" id="KW-0131">Cell cycle</keyword>
<evidence type="ECO:0000313" key="5">
    <source>
        <dbReference type="EMBL" id="OEU13363.1"/>
    </source>
</evidence>
<feature type="region of interest" description="Disordered" evidence="3">
    <location>
        <begin position="1"/>
        <end position="25"/>
    </location>
</feature>
<dbReference type="Proteomes" id="UP000095751">
    <property type="component" value="Unassembled WGS sequence"/>
</dbReference>
<keyword evidence="1" id="KW-0132">Cell division</keyword>
<organism evidence="5 6">
    <name type="scientific">Fragilariopsis cylindrus CCMP1102</name>
    <dbReference type="NCBI Taxonomy" id="635003"/>
    <lineage>
        <taxon>Eukaryota</taxon>
        <taxon>Sar</taxon>
        <taxon>Stramenopiles</taxon>
        <taxon>Ochrophyta</taxon>
        <taxon>Bacillariophyta</taxon>
        <taxon>Bacillariophyceae</taxon>
        <taxon>Bacillariophycidae</taxon>
        <taxon>Bacillariales</taxon>
        <taxon>Bacillariaceae</taxon>
        <taxon>Fragilariopsis</taxon>
    </lineage>
</organism>
<sequence length="640" mass="71209">MTQSPDNPEDPSSSSSPSQPPTTAGLNWTEILQKTKNVQREFSENNSKSLDNFQTYVESKFLPCHDQFLVYAKEMSLSKSDSKLCPDKIKELVVQTRAALRFGLSYLSIYEKYSSYSSEETVDVVRAIQYTTIIEYRWYEPLVTLLSQRRGDSKCRIYAAQLMSNLVTSNVQTAVFVSSNVRISPSSESVSSSIIETISSSPVCGGGVEPNWVDMILSAAISRNREAIAAITAILHNCICSLLIKNISSNGMLISTLLRHFVSAEAVTDAIVKVDDVSGSKKEQVDDHWDSATEWIQLFLSKLAKLGMLLSMFSSINTPRCTTSTSITSTDGKCTKSTLRKLLPEQNILLHCMSREIDTYAMEYCTNNNNVQDPFGEEAAIGEPSNSSYAFLASLMIELSPWFRRQRLPKTTKTHEYDQIKEEGDDDFNQQLMLSGYITINEILGCSLGIDSPLNKILRLYLGQETIILQEAIKSLGVMLDDLAGKSVGCKSSDIHMTKDDQRLLVSLVQFVGNFCYKCRHNQDLLRMTIVPKEIESIDGYDEGSGKNSESSSDKNTNVVMRNGLHVLLSCTTHATACFTLREWGVIAIRHLLEDNSENQAVVEELMAQDTVQSAELQQAGVQVQMTPKGNFSISPIDEK</sequence>
<evidence type="ECO:0000259" key="4">
    <source>
        <dbReference type="Pfam" id="PF09759"/>
    </source>
</evidence>
<evidence type="ECO:0000256" key="3">
    <source>
        <dbReference type="SAM" id="MobiDB-lite"/>
    </source>
</evidence>
<dbReference type="KEGG" id="fcy:FRACYDRAFT_241701"/>
<dbReference type="AlphaFoldDB" id="A0A1E7F678"/>
<dbReference type="OrthoDB" id="379794at2759"/>